<gene>
    <name evidence="8" type="ORF">AVL63_12680</name>
</gene>
<evidence type="ECO:0000313" key="8">
    <source>
        <dbReference type="EMBL" id="KUG57500.1"/>
    </source>
</evidence>
<name>A0A0W8IC39_9MICC</name>
<dbReference type="PANTHER" id="PTHR24421">
    <property type="entry name" value="NITRATE/NITRITE SENSOR PROTEIN NARX-RELATED"/>
    <property type="match status" value="1"/>
</dbReference>
<dbReference type="InterPro" id="IPR050482">
    <property type="entry name" value="Sensor_HK_TwoCompSys"/>
</dbReference>
<feature type="transmembrane region" description="Helical" evidence="5">
    <location>
        <begin position="78"/>
        <end position="97"/>
    </location>
</feature>
<dbReference type="PIRSF" id="PIRSF037434">
    <property type="entry name" value="STHK_ChrS"/>
    <property type="match status" value="1"/>
</dbReference>
<dbReference type="InterPro" id="IPR011712">
    <property type="entry name" value="Sig_transdc_His_kin_sub3_dim/P"/>
</dbReference>
<dbReference type="InterPro" id="IPR036890">
    <property type="entry name" value="HATPase_C_sf"/>
</dbReference>
<dbReference type="Pfam" id="PF07730">
    <property type="entry name" value="HisKA_3"/>
    <property type="match status" value="1"/>
</dbReference>
<evidence type="ECO:0000256" key="2">
    <source>
        <dbReference type="ARBA" id="ARBA00022777"/>
    </source>
</evidence>
<feature type="coiled-coil region" evidence="4">
    <location>
        <begin position="201"/>
        <end position="238"/>
    </location>
</feature>
<feature type="transmembrane region" description="Helical" evidence="5">
    <location>
        <begin position="117"/>
        <end position="148"/>
    </location>
</feature>
<keyword evidence="1" id="KW-0808">Transferase</keyword>
<keyword evidence="4" id="KW-0175">Coiled coil</keyword>
<dbReference type="GO" id="GO:0000155">
    <property type="term" value="F:phosphorelay sensor kinase activity"/>
    <property type="evidence" value="ECO:0007669"/>
    <property type="project" value="InterPro"/>
</dbReference>
<keyword evidence="5" id="KW-0812">Transmembrane</keyword>
<feature type="domain" description="Histidine kinase/HSP90-like ATPase" evidence="6">
    <location>
        <begin position="352"/>
        <end position="445"/>
    </location>
</feature>
<evidence type="ECO:0000259" key="6">
    <source>
        <dbReference type="Pfam" id="PF02518"/>
    </source>
</evidence>
<evidence type="ECO:0000259" key="7">
    <source>
        <dbReference type="Pfam" id="PF07730"/>
    </source>
</evidence>
<evidence type="ECO:0000256" key="4">
    <source>
        <dbReference type="SAM" id="Coils"/>
    </source>
</evidence>
<proteinExistence type="predicted"/>
<dbReference type="EMBL" id="LQBM01000005">
    <property type="protein sequence ID" value="KUG57500.1"/>
    <property type="molecule type" value="Genomic_DNA"/>
</dbReference>
<sequence length="447" mass="49062">MILRAVRLGTMIRWKATAHRLRFLSCSGLGGVVVVAEVSTPEILRGLRVSLHVSFAALLFIGVLRVVVGIRSAYGGEWLVGSLSLLLACIYVIGTVWESRFAQGQTSRNPRRYVLPWLGAVTAVWTVMTLASPDFSWVAFPLFFIYLVVLPTRPAIASIVALTAVVIAAQFLHAPSGDFHLAMVIGPSLGAAFAVVIGFAYRAVYRDNQRHQRTIRQLEAARLELAEREQEVGRAAERERLAREIHDTLAQGLSSIVLMTRAARRELENQHPNRTRERIDVIEETAAENMAEARRFVRDLSSPALDSDLLTALREVCARTAERAHAEGQDLQCRFRSEGELPDLPLDHRAVLLRAAQSLLGNVVAHARAHTAVVTLQVWPDAVSLDVVDDGVGFTNDDEAQLDRPDVPRYGLAKLAARACELDGTSTIETAPGKGTAVNIRLPLEDP</sequence>
<reference evidence="9" key="1">
    <citation type="submission" date="2015-12" db="EMBL/GenBank/DDBJ databases">
        <authorList>
            <person name="Nair G.R."/>
            <person name="Kaur G."/>
            <person name="Mayilraj S."/>
        </authorList>
    </citation>
    <scope>NUCLEOTIDE SEQUENCE [LARGE SCALE GENOMIC DNA]</scope>
    <source>
        <strain evidence="9">CD08_7</strain>
    </source>
</reference>
<dbReference type="Pfam" id="PF02518">
    <property type="entry name" value="HATPase_c"/>
    <property type="match status" value="1"/>
</dbReference>
<comment type="caution">
    <text evidence="8">The sequence shown here is derived from an EMBL/GenBank/DDBJ whole genome shotgun (WGS) entry which is preliminary data.</text>
</comment>
<dbReference type="Gene3D" id="1.20.5.1930">
    <property type="match status" value="1"/>
</dbReference>
<dbReference type="AlphaFoldDB" id="A0A0W8IC39"/>
<keyword evidence="3" id="KW-0902">Two-component regulatory system</keyword>
<feature type="transmembrane region" description="Helical" evidence="5">
    <location>
        <begin position="21"/>
        <end position="39"/>
    </location>
</feature>
<dbReference type="GO" id="GO:0016020">
    <property type="term" value="C:membrane"/>
    <property type="evidence" value="ECO:0007669"/>
    <property type="project" value="InterPro"/>
</dbReference>
<keyword evidence="9" id="KW-1185">Reference proteome</keyword>
<evidence type="ECO:0000313" key="9">
    <source>
        <dbReference type="Proteomes" id="UP000054023"/>
    </source>
</evidence>
<feature type="domain" description="Signal transduction histidine kinase subgroup 3 dimerisation and phosphoacceptor" evidence="7">
    <location>
        <begin position="237"/>
        <end position="304"/>
    </location>
</feature>
<evidence type="ECO:0000256" key="5">
    <source>
        <dbReference type="SAM" id="Phobius"/>
    </source>
</evidence>
<dbReference type="GO" id="GO:0046983">
    <property type="term" value="F:protein dimerization activity"/>
    <property type="evidence" value="ECO:0007669"/>
    <property type="project" value="InterPro"/>
</dbReference>
<dbReference type="PANTHER" id="PTHR24421:SF62">
    <property type="entry name" value="SENSORY TRANSDUCTION HISTIDINE KINASE"/>
    <property type="match status" value="1"/>
</dbReference>
<dbReference type="InterPro" id="IPR003594">
    <property type="entry name" value="HATPase_dom"/>
</dbReference>
<dbReference type="CDD" id="cd16917">
    <property type="entry name" value="HATPase_UhpB-NarQ-NarX-like"/>
    <property type="match status" value="1"/>
</dbReference>
<protein>
    <submittedName>
        <fullName evidence="8">Uncharacterized protein</fullName>
    </submittedName>
</protein>
<feature type="transmembrane region" description="Helical" evidence="5">
    <location>
        <begin position="155"/>
        <end position="173"/>
    </location>
</feature>
<accession>A0A0W8IC39</accession>
<keyword evidence="5" id="KW-0472">Membrane</keyword>
<dbReference type="Proteomes" id="UP000054023">
    <property type="component" value="Unassembled WGS sequence"/>
</dbReference>
<evidence type="ECO:0000256" key="3">
    <source>
        <dbReference type="ARBA" id="ARBA00023012"/>
    </source>
</evidence>
<organism evidence="8 9">
    <name type="scientific">Nesterenkonia jeotgali</name>
    <dbReference type="NCBI Taxonomy" id="317018"/>
    <lineage>
        <taxon>Bacteria</taxon>
        <taxon>Bacillati</taxon>
        <taxon>Actinomycetota</taxon>
        <taxon>Actinomycetes</taxon>
        <taxon>Micrococcales</taxon>
        <taxon>Micrococcaceae</taxon>
        <taxon>Nesterenkonia</taxon>
    </lineage>
</organism>
<dbReference type="Gene3D" id="3.30.565.10">
    <property type="entry name" value="Histidine kinase-like ATPase, C-terminal domain"/>
    <property type="match status" value="1"/>
</dbReference>
<feature type="transmembrane region" description="Helical" evidence="5">
    <location>
        <begin position="179"/>
        <end position="204"/>
    </location>
</feature>
<keyword evidence="5" id="KW-1133">Transmembrane helix</keyword>
<dbReference type="STRING" id="317018.AVL63_12680"/>
<feature type="transmembrane region" description="Helical" evidence="5">
    <location>
        <begin position="51"/>
        <end position="71"/>
    </location>
</feature>
<dbReference type="SUPFAM" id="SSF55874">
    <property type="entry name" value="ATPase domain of HSP90 chaperone/DNA topoisomerase II/histidine kinase"/>
    <property type="match status" value="1"/>
</dbReference>
<keyword evidence="2" id="KW-0418">Kinase</keyword>
<dbReference type="InterPro" id="IPR017205">
    <property type="entry name" value="Sig_transdc_His_kinase_ChrS"/>
</dbReference>
<evidence type="ECO:0000256" key="1">
    <source>
        <dbReference type="ARBA" id="ARBA00022679"/>
    </source>
</evidence>